<organism evidence="1 2">
    <name type="scientific">Araneus ventricosus</name>
    <name type="common">Orbweaver spider</name>
    <name type="synonym">Epeira ventricosa</name>
    <dbReference type="NCBI Taxonomy" id="182803"/>
    <lineage>
        <taxon>Eukaryota</taxon>
        <taxon>Metazoa</taxon>
        <taxon>Ecdysozoa</taxon>
        <taxon>Arthropoda</taxon>
        <taxon>Chelicerata</taxon>
        <taxon>Arachnida</taxon>
        <taxon>Araneae</taxon>
        <taxon>Araneomorphae</taxon>
        <taxon>Entelegynae</taxon>
        <taxon>Araneoidea</taxon>
        <taxon>Araneidae</taxon>
        <taxon>Araneus</taxon>
    </lineage>
</organism>
<evidence type="ECO:0000313" key="1">
    <source>
        <dbReference type="EMBL" id="GBL71625.1"/>
    </source>
</evidence>
<keyword evidence="2" id="KW-1185">Reference proteome</keyword>
<gene>
    <name evidence="1" type="ORF">AVEN_150827_1</name>
</gene>
<comment type="caution">
    <text evidence="1">The sequence shown here is derived from an EMBL/GenBank/DDBJ whole genome shotgun (WGS) entry which is preliminary data.</text>
</comment>
<dbReference type="AlphaFoldDB" id="A0A4Y1ZX85"/>
<accession>A0A4Y1ZX85</accession>
<reference evidence="1 2" key="1">
    <citation type="journal article" date="2019" name="Sci. Rep.">
        <title>Orb-weaving spider Araneus ventricosus genome elucidates the spidroin gene catalogue.</title>
        <authorList>
            <person name="Kono N."/>
            <person name="Nakamura H."/>
            <person name="Ohtoshi R."/>
            <person name="Moran D.A.P."/>
            <person name="Shinohara A."/>
            <person name="Yoshida Y."/>
            <person name="Fujiwara M."/>
            <person name="Mori M."/>
            <person name="Tomita M."/>
            <person name="Arakawa K."/>
        </authorList>
    </citation>
    <scope>NUCLEOTIDE SEQUENCE [LARGE SCALE GENOMIC DNA]</scope>
</reference>
<name>A0A4Y1ZX85_ARAVE</name>
<dbReference type="Proteomes" id="UP000499080">
    <property type="component" value="Unassembled WGS sequence"/>
</dbReference>
<protein>
    <submittedName>
        <fullName evidence="1">Uncharacterized protein</fullName>
    </submittedName>
</protein>
<dbReference type="EMBL" id="BGPR01078698">
    <property type="protein sequence ID" value="GBL71625.1"/>
    <property type="molecule type" value="Genomic_DNA"/>
</dbReference>
<sequence>MVNDNINLNQLLVDFNHSDFQEALREEERKDLYAACDKILTAIAADDWLSVKHLLSSFSGLAFLEERDDADRDWDRVTHCHHHSFSSSLALGAGLHQHWSFQCDTGR</sequence>
<proteinExistence type="predicted"/>
<evidence type="ECO:0000313" key="2">
    <source>
        <dbReference type="Proteomes" id="UP000499080"/>
    </source>
</evidence>